<evidence type="ECO:0000313" key="15">
    <source>
        <dbReference type="EMBL" id="MCP1726446.1"/>
    </source>
</evidence>
<sequence length="247" mass="27025">MNRLRWILPLALMLLPGMAMALPGLPAVTVETGEDGGQTYSVTLQILILMTALTVLPALVLMMTSFTRIVIVLALLRQAMGTPQTPPNQVLIGLALFLSFFIMTPVINAAYDNGVQPYLDEEISAEEAIDAVVEPLREFMMGQVRENDLATFARMADEESFNGPDDVPMSILIPAFITSELKTAFIIGFLIYIPFVIIDLVVASTLMSMGMLMLSPMLVSLPFKIMLFVLVDGWSLVLGTLASSFFI</sequence>
<comment type="subcellular location">
    <subcellularLocation>
        <location evidence="13">Cell membrane</location>
        <topology evidence="13">Multi-pass membrane protein</topology>
    </subcellularLocation>
    <subcellularLocation>
        <location evidence="13">Bacterial flagellum basal body</location>
    </subcellularLocation>
</comment>
<accession>A0ABT1G582</accession>
<dbReference type="Pfam" id="PF00813">
    <property type="entry name" value="FliP"/>
    <property type="match status" value="1"/>
</dbReference>
<evidence type="ECO:0000256" key="10">
    <source>
        <dbReference type="ARBA" id="ARBA00023136"/>
    </source>
</evidence>
<keyword evidence="7 13" id="KW-1005">Bacterial flagellum biogenesis</keyword>
<protein>
    <recommendedName>
        <fullName evidence="3 13">Flagellar biosynthetic protein FliP</fullName>
    </recommendedName>
</protein>
<dbReference type="PRINTS" id="PR01302">
    <property type="entry name" value="TYPE3IMPPROT"/>
</dbReference>
<keyword evidence="16" id="KW-1185">Reference proteome</keyword>
<evidence type="ECO:0000256" key="7">
    <source>
        <dbReference type="ARBA" id="ARBA00022795"/>
    </source>
</evidence>
<feature type="transmembrane region" description="Helical" evidence="13">
    <location>
        <begin position="45"/>
        <end position="76"/>
    </location>
</feature>
<feature type="transmembrane region" description="Helical" evidence="13">
    <location>
        <begin position="88"/>
        <end position="111"/>
    </location>
</feature>
<keyword evidence="11" id="KW-0975">Bacterial flagellum</keyword>
<gene>
    <name evidence="13" type="primary">fliP</name>
    <name evidence="15" type="ORF">J2T60_000411</name>
</gene>
<evidence type="ECO:0000256" key="12">
    <source>
        <dbReference type="ARBA" id="ARBA00023225"/>
    </source>
</evidence>
<keyword evidence="15" id="KW-0966">Cell projection</keyword>
<dbReference type="PRINTS" id="PR00951">
    <property type="entry name" value="FLGBIOSNFLIP"/>
</dbReference>
<feature type="chain" id="PRO_5045208487" description="Flagellar biosynthetic protein FliP" evidence="14">
    <location>
        <begin position="22"/>
        <end position="247"/>
    </location>
</feature>
<dbReference type="PROSITE" id="PS01061">
    <property type="entry name" value="FLIP_2"/>
    <property type="match status" value="1"/>
</dbReference>
<keyword evidence="5 13" id="KW-1003">Cell membrane</keyword>
<keyword evidence="8 13" id="KW-0653">Protein transport</keyword>
<comment type="caution">
    <text evidence="15">The sequence shown here is derived from an EMBL/GenBank/DDBJ whole genome shotgun (WGS) entry which is preliminary data.</text>
</comment>
<dbReference type="InterPro" id="IPR005838">
    <property type="entry name" value="T3SS_IM_P"/>
</dbReference>
<dbReference type="NCBIfam" id="TIGR01103">
    <property type="entry name" value="fliP"/>
    <property type="match status" value="1"/>
</dbReference>
<evidence type="ECO:0000256" key="1">
    <source>
        <dbReference type="ARBA" id="ARBA00003663"/>
    </source>
</evidence>
<evidence type="ECO:0000313" key="16">
    <source>
        <dbReference type="Proteomes" id="UP001523550"/>
    </source>
</evidence>
<keyword evidence="12 13" id="KW-1006">Bacterial flagellum protein export</keyword>
<comment type="similarity">
    <text evidence="2 13">Belongs to the FliP/MopC/SpaP family.</text>
</comment>
<dbReference type="InterPro" id="IPR005837">
    <property type="entry name" value="FliP"/>
</dbReference>
<evidence type="ECO:0000256" key="4">
    <source>
        <dbReference type="ARBA" id="ARBA00022448"/>
    </source>
</evidence>
<evidence type="ECO:0000256" key="9">
    <source>
        <dbReference type="ARBA" id="ARBA00022989"/>
    </source>
</evidence>
<proteinExistence type="inferred from homology"/>
<evidence type="ECO:0000256" key="3">
    <source>
        <dbReference type="ARBA" id="ARBA00021714"/>
    </source>
</evidence>
<keyword evidence="9 13" id="KW-1133">Transmembrane helix</keyword>
<feature type="transmembrane region" description="Helical" evidence="13">
    <location>
        <begin position="225"/>
        <end position="246"/>
    </location>
</feature>
<dbReference type="PANTHER" id="PTHR30587">
    <property type="entry name" value="FLAGELLAR BIOSYNTHETIC PROTEIN FLIP"/>
    <property type="match status" value="1"/>
</dbReference>
<name>A0ABT1G582_9GAMM</name>
<organism evidence="15 16">
    <name type="scientific">Natronospira proteinivora</name>
    <dbReference type="NCBI Taxonomy" id="1807133"/>
    <lineage>
        <taxon>Bacteria</taxon>
        <taxon>Pseudomonadati</taxon>
        <taxon>Pseudomonadota</taxon>
        <taxon>Gammaproteobacteria</taxon>
        <taxon>Natronospirales</taxon>
        <taxon>Natronospiraceae</taxon>
        <taxon>Natronospira</taxon>
    </lineage>
</organism>
<dbReference type="Proteomes" id="UP001523550">
    <property type="component" value="Unassembled WGS sequence"/>
</dbReference>
<reference evidence="15 16" key="1">
    <citation type="submission" date="2022-03" db="EMBL/GenBank/DDBJ databases">
        <title>Genomic Encyclopedia of Type Strains, Phase III (KMG-III): the genomes of soil and plant-associated and newly described type strains.</title>
        <authorList>
            <person name="Whitman W."/>
        </authorList>
    </citation>
    <scope>NUCLEOTIDE SEQUENCE [LARGE SCALE GENOMIC DNA]</scope>
    <source>
        <strain evidence="15 16">BSker1</strain>
    </source>
</reference>
<evidence type="ECO:0000256" key="6">
    <source>
        <dbReference type="ARBA" id="ARBA00022692"/>
    </source>
</evidence>
<evidence type="ECO:0000256" key="14">
    <source>
        <dbReference type="SAM" id="SignalP"/>
    </source>
</evidence>
<evidence type="ECO:0000256" key="2">
    <source>
        <dbReference type="ARBA" id="ARBA00006257"/>
    </source>
</evidence>
<evidence type="ECO:0000256" key="13">
    <source>
        <dbReference type="RuleBase" id="RU362069"/>
    </source>
</evidence>
<keyword evidence="14" id="KW-0732">Signal</keyword>
<keyword evidence="15" id="KW-0969">Cilium</keyword>
<evidence type="ECO:0000256" key="11">
    <source>
        <dbReference type="ARBA" id="ARBA00023143"/>
    </source>
</evidence>
<dbReference type="RefSeq" id="WP_301288290.1">
    <property type="nucleotide sequence ID" value="NZ_JALJYF010000001.1"/>
</dbReference>
<evidence type="ECO:0000256" key="5">
    <source>
        <dbReference type="ARBA" id="ARBA00022475"/>
    </source>
</evidence>
<keyword evidence="10 13" id="KW-0472">Membrane</keyword>
<dbReference type="PANTHER" id="PTHR30587:SF0">
    <property type="entry name" value="FLAGELLAR BIOSYNTHETIC PROTEIN FLIP"/>
    <property type="match status" value="1"/>
</dbReference>
<dbReference type="EMBL" id="JALJYF010000001">
    <property type="protein sequence ID" value="MCP1726446.1"/>
    <property type="molecule type" value="Genomic_DNA"/>
</dbReference>
<keyword evidence="15" id="KW-0282">Flagellum</keyword>
<comment type="caution">
    <text evidence="13">Lacks conserved residue(s) required for the propagation of feature annotation.</text>
</comment>
<feature type="signal peptide" evidence="14">
    <location>
        <begin position="1"/>
        <end position="21"/>
    </location>
</feature>
<keyword evidence="6 13" id="KW-0812">Transmembrane</keyword>
<dbReference type="NCBIfam" id="NF009438">
    <property type="entry name" value="PRK12797.1"/>
    <property type="match status" value="1"/>
</dbReference>
<evidence type="ECO:0000256" key="8">
    <source>
        <dbReference type="ARBA" id="ARBA00022927"/>
    </source>
</evidence>
<keyword evidence="4 13" id="KW-0813">Transport</keyword>
<comment type="function">
    <text evidence="1 13">Plays a role in the flagellum-specific transport system.</text>
</comment>